<organism evidence="1 2">
    <name type="scientific">Trametes cubensis</name>
    <dbReference type="NCBI Taxonomy" id="1111947"/>
    <lineage>
        <taxon>Eukaryota</taxon>
        <taxon>Fungi</taxon>
        <taxon>Dikarya</taxon>
        <taxon>Basidiomycota</taxon>
        <taxon>Agaricomycotina</taxon>
        <taxon>Agaricomycetes</taxon>
        <taxon>Polyporales</taxon>
        <taxon>Polyporaceae</taxon>
        <taxon>Trametes</taxon>
    </lineage>
</organism>
<evidence type="ECO:0000313" key="1">
    <source>
        <dbReference type="EMBL" id="KAJ8489115.1"/>
    </source>
</evidence>
<gene>
    <name evidence="1" type="ORF">ONZ51_g3130</name>
</gene>
<evidence type="ECO:0000313" key="2">
    <source>
        <dbReference type="Proteomes" id="UP001215151"/>
    </source>
</evidence>
<dbReference type="Proteomes" id="UP001215151">
    <property type="component" value="Unassembled WGS sequence"/>
</dbReference>
<proteinExistence type="predicted"/>
<name>A0AAD7TY86_9APHY</name>
<dbReference type="AlphaFoldDB" id="A0AAD7TY86"/>
<protein>
    <submittedName>
        <fullName evidence="1">Uncharacterized protein</fullName>
    </submittedName>
</protein>
<keyword evidence="2" id="KW-1185">Reference proteome</keyword>
<reference evidence="1" key="1">
    <citation type="submission" date="2022-11" db="EMBL/GenBank/DDBJ databases">
        <title>Genome Sequence of Cubamyces cubensis.</title>
        <authorList>
            <person name="Buettner E."/>
        </authorList>
    </citation>
    <scope>NUCLEOTIDE SEQUENCE</scope>
    <source>
        <strain evidence="1">MPL-01</strain>
    </source>
</reference>
<accession>A0AAD7TY86</accession>
<sequence length="166" mass="18615">MSMPSTTMTVSFERYRQVPAQPDDHAGQKDAGQSVATPTIDFNPLELLASIACIHAYESRTKAATSLSSCQDCVDAEETGLRRAAAAPMYVRAYEFDSGDEVMVLTEKDGHARWQRGVVPNLKRFPRRTNVTGSQTYPVRFLERPGIMVWYDPGRVQIWMCVQRAP</sequence>
<dbReference type="EMBL" id="JAPEVG010000053">
    <property type="protein sequence ID" value="KAJ8489115.1"/>
    <property type="molecule type" value="Genomic_DNA"/>
</dbReference>
<comment type="caution">
    <text evidence="1">The sequence shown here is derived from an EMBL/GenBank/DDBJ whole genome shotgun (WGS) entry which is preliminary data.</text>
</comment>